<comment type="caution">
    <text evidence="1">The sequence shown here is derived from an EMBL/GenBank/DDBJ whole genome shotgun (WGS) entry which is preliminary data.</text>
</comment>
<protein>
    <recommendedName>
        <fullName evidence="3">Methyltransferase family protein</fullName>
    </recommendedName>
</protein>
<accession>A0A497WPP7</accession>
<keyword evidence="2" id="KW-1185">Reference proteome</keyword>
<reference evidence="1 2" key="1">
    <citation type="submission" date="2018-10" db="EMBL/GenBank/DDBJ databases">
        <title>Genomic Encyclopedia of Archaeal and Bacterial Type Strains, Phase II (KMG-II): from individual species to whole genera.</title>
        <authorList>
            <person name="Goeker M."/>
        </authorList>
    </citation>
    <scope>NUCLEOTIDE SEQUENCE [LARGE SCALE GENOMIC DNA]</scope>
    <source>
        <strain evidence="1 2">DSM 29466</strain>
    </source>
</reference>
<dbReference type="AlphaFoldDB" id="A0A497WPP7"/>
<dbReference type="InterPro" id="IPR029063">
    <property type="entry name" value="SAM-dependent_MTases_sf"/>
</dbReference>
<sequence>MSNLLVNCISFISQNGSRMSKLDKMEAELAQLTKQLAEFLSLPPTDRSTPGFAKIWRPISRYRVQLRTALQEQSSALSDPRYRDAKRSEIEQRVGYNAAHRRLRLWPQIEDMVNKQVTPERKALMPQPSNYMEGAHNRYVNHLYSALHTLALPSAAAMMNLMPDAHPDVALPATHFEALMHAAYRICLAQGRDAPPRFLDVGCGGGTKIWAALPFFPDARGLENNPTQVKIGAAAMAKLNAPADCIMEADARLFDDYSSYDVIYFYRPLKDSVGLTEMEDQIMKQARPGTILIAPYLGFSAEDDDIRCSKIAPSIYVAGVAPYQTEKLRDRAELIGTEAPVHSSSTDAALGYWRPLVEASRRNGYAL</sequence>
<evidence type="ECO:0000313" key="2">
    <source>
        <dbReference type="Proteomes" id="UP000269157"/>
    </source>
</evidence>
<proteinExistence type="predicted"/>
<evidence type="ECO:0008006" key="3">
    <source>
        <dbReference type="Google" id="ProtNLM"/>
    </source>
</evidence>
<dbReference type="Proteomes" id="UP000269157">
    <property type="component" value="Unassembled WGS sequence"/>
</dbReference>
<evidence type="ECO:0000313" key="1">
    <source>
        <dbReference type="EMBL" id="RLJ51929.1"/>
    </source>
</evidence>
<dbReference type="Gene3D" id="3.40.50.150">
    <property type="entry name" value="Vaccinia Virus protein VP39"/>
    <property type="match status" value="1"/>
</dbReference>
<gene>
    <name evidence="1" type="ORF">BCF46_2154</name>
</gene>
<dbReference type="SUPFAM" id="SSF53335">
    <property type="entry name" value="S-adenosyl-L-methionine-dependent methyltransferases"/>
    <property type="match status" value="1"/>
</dbReference>
<organism evidence="1 2">
    <name type="scientific">Litoreibacter meonggei</name>
    <dbReference type="NCBI Taxonomy" id="1049199"/>
    <lineage>
        <taxon>Bacteria</taxon>
        <taxon>Pseudomonadati</taxon>
        <taxon>Pseudomonadota</taxon>
        <taxon>Alphaproteobacteria</taxon>
        <taxon>Rhodobacterales</taxon>
        <taxon>Roseobacteraceae</taxon>
        <taxon>Litoreibacter</taxon>
    </lineage>
</organism>
<dbReference type="EMBL" id="RCCE01000003">
    <property type="protein sequence ID" value="RLJ51929.1"/>
    <property type="molecule type" value="Genomic_DNA"/>
</dbReference>
<name>A0A497WPP7_9RHOB</name>